<proteinExistence type="predicted"/>
<comment type="caution">
    <text evidence="2">The sequence shown here is derived from an EMBL/GenBank/DDBJ whole genome shotgun (WGS) entry which is preliminary data.</text>
</comment>
<dbReference type="InterPro" id="IPR041588">
    <property type="entry name" value="Integrase_H2C2"/>
</dbReference>
<evidence type="ECO:0000313" key="3">
    <source>
        <dbReference type="Proteomes" id="UP000801492"/>
    </source>
</evidence>
<dbReference type="Pfam" id="PF17921">
    <property type="entry name" value="Integrase_H2C2"/>
    <property type="match status" value="1"/>
</dbReference>
<name>A0A8K0CUP4_IGNLU</name>
<dbReference type="OrthoDB" id="425619at2759"/>
<dbReference type="PANTHER" id="PTHR47266">
    <property type="entry name" value="ENDONUCLEASE-RELATED"/>
    <property type="match status" value="1"/>
</dbReference>
<keyword evidence="3" id="KW-1185">Reference proteome</keyword>
<organism evidence="2 3">
    <name type="scientific">Ignelater luminosus</name>
    <name type="common">Cucubano</name>
    <name type="synonym">Pyrophorus luminosus</name>
    <dbReference type="NCBI Taxonomy" id="2038154"/>
    <lineage>
        <taxon>Eukaryota</taxon>
        <taxon>Metazoa</taxon>
        <taxon>Ecdysozoa</taxon>
        <taxon>Arthropoda</taxon>
        <taxon>Hexapoda</taxon>
        <taxon>Insecta</taxon>
        <taxon>Pterygota</taxon>
        <taxon>Neoptera</taxon>
        <taxon>Endopterygota</taxon>
        <taxon>Coleoptera</taxon>
        <taxon>Polyphaga</taxon>
        <taxon>Elateriformia</taxon>
        <taxon>Elateroidea</taxon>
        <taxon>Elateridae</taxon>
        <taxon>Agrypninae</taxon>
        <taxon>Pyrophorini</taxon>
        <taxon>Ignelater</taxon>
    </lineage>
</organism>
<reference evidence="2" key="1">
    <citation type="submission" date="2019-08" db="EMBL/GenBank/DDBJ databases">
        <title>The genome of the North American firefly Photinus pyralis.</title>
        <authorList>
            <consortium name="Photinus pyralis genome working group"/>
            <person name="Fallon T.R."/>
            <person name="Sander Lower S.E."/>
            <person name="Weng J.-K."/>
        </authorList>
    </citation>
    <scope>NUCLEOTIDE SEQUENCE</scope>
    <source>
        <strain evidence="2">TRF0915ILg1</strain>
        <tissue evidence="2">Whole body</tissue>
    </source>
</reference>
<dbReference type="AlphaFoldDB" id="A0A8K0CUP4"/>
<dbReference type="Proteomes" id="UP000801492">
    <property type="component" value="Unassembled WGS sequence"/>
</dbReference>
<evidence type="ECO:0000313" key="2">
    <source>
        <dbReference type="EMBL" id="KAF2891966.1"/>
    </source>
</evidence>
<gene>
    <name evidence="2" type="ORF">ILUMI_14207</name>
</gene>
<sequence length="166" mass="19431">VLKFWYPRIIGPSPTGRLARLALLIQSFNVKIVYLQGKRNAVAGTLFRPLLPREEILIGLPHEQYRYPQDIDPEEAVVVISRQERDRVLHEYHDRDLAAHYGVDKTYRKIPQQYFWIGMKKYIAEYLKNSADCQRYKASNQKRAGVVQTPLSSSFRKILDQLQMVL</sequence>
<dbReference type="EMBL" id="VTPC01017703">
    <property type="protein sequence ID" value="KAF2891966.1"/>
    <property type="molecule type" value="Genomic_DNA"/>
</dbReference>
<feature type="non-terminal residue" evidence="2">
    <location>
        <position position="166"/>
    </location>
</feature>
<dbReference type="InterPro" id="IPR052160">
    <property type="entry name" value="Gypsy_RT_Integrase-like"/>
</dbReference>
<dbReference type="Gene3D" id="1.10.340.70">
    <property type="match status" value="1"/>
</dbReference>
<dbReference type="FunFam" id="1.10.340.70:FF:000001">
    <property type="entry name" value="Retrovirus-related Pol polyprotein from transposon gypsy-like Protein"/>
    <property type="match status" value="1"/>
</dbReference>
<accession>A0A8K0CUP4</accession>
<evidence type="ECO:0000259" key="1">
    <source>
        <dbReference type="Pfam" id="PF17921"/>
    </source>
</evidence>
<feature type="domain" description="Integrase zinc-binding" evidence="1">
    <location>
        <begin position="81"/>
        <end position="138"/>
    </location>
</feature>
<protein>
    <recommendedName>
        <fullName evidence="1">Integrase zinc-binding domain-containing protein</fullName>
    </recommendedName>
</protein>